<proteinExistence type="predicted"/>
<gene>
    <name evidence="2" type="ORF">MRATA1EN1_LOCUS14643</name>
</gene>
<dbReference type="EMBL" id="OX459960">
    <property type="protein sequence ID" value="CAI9165681.1"/>
    <property type="molecule type" value="Genomic_DNA"/>
</dbReference>
<accession>A0ABN8YYH3</accession>
<evidence type="ECO:0000313" key="2">
    <source>
        <dbReference type="EMBL" id="CAI9165681.1"/>
    </source>
</evidence>
<organism evidence="2 3">
    <name type="scientific">Rangifer tarandus platyrhynchus</name>
    <name type="common">Svalbard reindeer</name>
    <dbReference type="NCBI Taxonomy" id="3082113"/>
    <lineage>
        <taxon>Eukaryota</taxon>
        <taxon>Metazoa</taxon>
        <taxon>Chordata</taxon>
        <taxon>Craniata</taxon>
        <taxon>Vertebrata</taxon>
        <taxon>Euteleostomi</taxon>
        <taxon>Mammalia</taxon>
        <taxon>Eutheria</taxon>
        <taxon>Laurasiatheria</taxon>
        <taxon>Artiodactyla</taxon>
        <taxon>Ruminantia</taxon>
        <taxon>Pecora</taxon>
        <taxon>Cervidae</taxon>
        <taxon>Odocoileinae</taxon>
        <taxon>Rangifer</taxon>
    </lineage>
</organism>
<evidence type="ECO:0000256" key="1">
    <source>
        <dbReference type="SAM" id="MobiDB-lite"/>
    </source>
</evidence>
<keyword evidence="3" id="KW-1185">Reference proteome</keyword>
<evidence type="ECO:0000313" key="3">
    <source>
        <dbReference type="Proteomes" id="UP001176941"/>
    </source>
</evidence>
<name>A0ABN8YYH3_RANTA</name>
<dbReference type="Proteomes" id="UP001176941">
    <property type="component" value="Chromosome 24"/>
</dbReference>
<protein>
    <submittedName>
        <fullName evidence="2">Uncharacterized protein</fullName>
    </submittedName>
</protein>
<feature type="region of interest" description="Disordered" evidence="1">
    <location>
        <begin position="41"/>
        <end position="98"/>
    </location>
</feature>
<reference evidence="2" key="1">
    <citation type="submission" date="2023-04" db="EMBL/GenBank/DDBJ databases">
        <authorList>
            <consortium name="ELIXIR-Norway"/>
        </authorList>
    </citation>
    <scope>NUCLEOTIDE SEQUENCE [LARGE SCALE GENOMIC DNA]</scope>
</reference>
<sequence length="128" mass="13848">MCRLCFSRECSSPPAKGPLHECQCDGILSFIGKAEAEELGSCPPHTKTEPGRQSCSPRWRGKALREAGQPSRPRASPGVCVSGTSPQGSAQPRLVREPDRTTPLPHLLFLCGPCAAWVLSVVYEPVFF</sequence>